<organism evidence="3">
    <name type="scientific">Actinobacteria phage HS02</name>
    <dbReference type="NCBI Taxonomy" id="3056388"/>
    <lineage>
        <taxon>Viruses</taxon>
    </lineage>
</organism>
<protein>
    <submittedName>
        <fullName evidence="3">Uncharacterized protein</fullName>
    </submittedName>
</protein>
<accession>A0AA49X219</accession>
<reference evidence="3" key="1">
    <citation type="submission" date="2023-04" db="EMBL/GenBank/DDBJ databases">
        <title>The human skin virome in hidradenitis suppurativa patients.</title>
        <authorList>
            <person name="Jansen D."/>
        </authorList>
    </citation>
    <scope>NUCLEOTIDE SEQUENCE</scope>
    <source>
        <strain evidence="3">VC1_JansenPhageB</strain>
    </source>
</reference>
<keyword evidence="2" id="KW-0472">Membrane</keyword>
<feature type="compositionally biased region" description="Basic residues" evidence="1">
    <location>
        <begin position="55"/>
        <end position="65"/>
    </location>
</feature>
<keyword evidence="2" id="KW-1133">Transmembrane helix</keyword>
<evidence type="ECO:0000313" key="3">
    <source>
        <dbReference type="EMBL" id="WLJ25556.1"/>
    </source>
</evidence>
<feature type="transmembrane region" description="Helical" evidence="2">
    <location>
        <begin position="16"/>
        <end position="37"/>
    </location>
</feature>
<name>A0AA49X219_9VIRU</name>
<dbReference type="EMBL" id="OQ890312">
    <property type="protein sequence ID" value="WLJ25556.1"/>
    <property type="molecule type" value="Genomic_DNA"/>
</dbReference>
<keyword evidence="2" id="KW-0812">Transmembrane</keyword>
<sequence>MVGSSPGGEADFCSPLTGVFAGCGLFFFLNRVTLATFGDLRKRFSLRQNSVKTPSKLRHKPTPLKRQKDPHPRGVRVNLKIVL</sequence>
<evidence type="ECO:0000256" key="1">
    <source>
        <dbReference type="SAM" id="MobiDB-lite"/>
    </source>
</evidence>
<evidence type="ECO:0000256" key="2">
    <source>
        <dbReference type="SAM" id="Phobius"/>
    </source>
</evidence>
<proteinExistence type="predicted"/>
<feature type="region of interest" description="Disordered" evidence="1">
    <location>
        <begin position="50"/>
        <end position="71"/>
    </location>
</feature>